<reference evidence="1 2" key="1">
    <citation type="submission" date="2013-11" db="EMBL/GenBank/DDBJ databases">
        <title>Genome sequencing of Stegodyphus mimosarum.</title>
        <authorList>
            <person name="Bechsgaard J."/>
        </authorList>
    </citation>
    <scope>NUCLEOTIDE SEQUENCE [LARGE SCALE GENOMIC DNA]</scope>
</reference>
<dbReference type="InterPro" id="IPR040416">
    <property type="entry name" value="TMEM181"/>
</dbReference>
<gene>
    <name evidence="1" type="ORF">X975_15903</name>
</gene>
<feature type="non-terminal residue" evidence="1">
    <location>
        <position position="77"/>
    </location>
</feature>
<evidence type="ECO:0000313" key="2">
    <source>
        <dbReference type="Proteomes" id="UP000054359"/>
    </source>
</evidence>
<name>A0A087UVE9_STEMI</name>
<evidence type="ECO:0000313" key="1">
    <source>
        <dbReference type="EMBL" id="KFM81338.1"/>
    </source>
</evidence>
<proteinExistence type="predicted"/>
<dbReference type="Proteomes" id="UP000054359">
    <property type="component" value="Unassembled WGS sequence"/>
</dbReference>
<keyword evidence="1" id="KW-0812">Transmembrane</keyword>
<dbReference type="EMBL" id="KK121841">
    <property type="protein sequence ID" value="KFM81338.1"/>
    <property type="molecule type" value="Genomic_DNA"/>
</dbReference>
<dbReference type="STRING" id="407821.A0A087UVE9"/>
<protein>
    <submittedName>
        <fullName evidence="1">Transmembrane protein 181</fullName>
    </submittedName>
</protein>
<keyword evidence="2" id="KW-1185">Reference proteome</keyword>
<sequence length="77" mass="8637">MRLYTMHKREFVLVFSAFFASFGLFLFIGLAGPPITHTVTINATNLTPKLNNSQMATGPFILRSNALSTFSQQLWVI</sequence>
<organism evidence="1 2">
    <name type="scientific">Stegodyphus mimosarum</name>
    <name type="common">African social velvet spider</name>
    <dbReference type="NCBI Taxonomy" id="407821"/>
    <lineage>
        <taxon>Eukaryota</taxon>
        <taxon>Metazoa</taxon>
        <taxon>Ecdysozoa</taxon>
        <taxon>Arthropoda</taxon>
        <taxon>Chelicerata</taxon>
        <taxon>Arachnida</taxon>
        <taxon>Araneae</taxon>
        <taxon>Araneomorphae</taxon>
        <taxon>Entelegynae</taxon>
        <taxon>Eresoidea</taxon>
        <taxon>Eresidae</taxon>
        <taxon>Stegodyphus</taxon>
    </lineage>
</organism>
<dbReference type="AlphaFoldDB" id="A0A087UVE9"/>
<accession>A0A087UVE9</accession>
<dbReference type="PANTHER" id="PTHR31918:SF1">
    <property type="entry name" value="TRANSMEMBRANE PROTEIN 181"/>
    <property type="match status" value="1"/>
</dbReference>
<dbReference type="GO" id="GO:0015643">
    <property type="term" value="F:toxic substance binding"/>
    <property type="evidence" value="ECO:0007669"/>
    <property type="project" value="InterPro"/>
</dbReference>
<dbReference type="PANTHER" id="PTHR31918">
    <property type="entry name" value="TRANSMEMBRANE PROTEIN 181"/>
    <property type="match status" value="1"/>
</dbReference>
<keyword evidence="1" id="KW-0472">Membrane</keyword>
<dbReference type="OrthoDB" id="28186at2759"/>